<evidence type="ECO:0000313" key="5">
    <source>
        <dbReference type="Proteomes" id="UP000801492"/>
    </source>
</evidence>
<dbReference type="PROSITE" id="PS50082">
    <property type="entry name" value="WD_REPEATS_2"/>
    <property type="match status" value="1"/>
</dbReference>
<feature type="region of interest" description="Disordered" evidence="2">
    <location>
        <begin position="813"/>
        <end position="848"/>
    </location>
</feature>
<name>A0A8K0CIZ9_IGNLU</name>
<feature type="repeat" description="WD" evidence="1">
    <location>
        <begin position="672"/>
        <end position="705"/>
    </location>
</feature>
<keyword evidence="1" id="KW-0853">WD repeat</keyword>
<feature type="region of interest" description="Disordered" evidence="2">
    <location>
        <begin position="1134"/>
        <end position="1198"/>
    </location>
</feature>
<dbReference type="PANTHER" id="PTHR45589:SF1">
    <property type="entry name" value="WD REPEAT DOMAIN 62, ISOFORM G"/>
    <property type="match status" value="1"/>
</dbReference>
<proteinExistence type="predicted"/>
<dbReference type="InterPro" id="IPR052779">
    <property type="entry name" value="WDR62"/>
</dbReference>
<dbReference type="OrthoDB" id="6154712at2759"/>
<dbReference type="Proteomes" id="UP000801492">
    <property type="component" value="Unassembled WGS sequence"/>
</dbReference>
<evidence type="ECO:0000313" key="4">
    <source>
        <dbReference type="EMBL" id="KAF2885363.1"/>
    </source>
</evidence>
<dbReference type="InterPro" id="IPR001680">
    <property type="entry name" value="WD40_rpt"/>
</dbReference>
<dbReference type="InterPro" id="IPR036322">
    <property type="entry name" value="WD40_repeat_dom_sf"/>
</dbReference>
<feature type="compositionally biased region" description="Basic and acidic residues" evidence="2">
    <location>
        <begin position="880"/>
        <end position="899"/>
    </location>
</feature>
<dbReference type="GO" id="GO:0072686">
    <property type="term" value="C:mitotic spindle"/>
    <property type="evidence" value="ECO:0007669"/>
    <property type="project" value="TreeGrafter"/>
</dbReference>
<dbReference type="PANTHER" id="PTHR45589">
    <property type="entry name" value="WD REPEAT DOMAIN 62, ISOFORM G"/>
    <property type="match status" value="1"/>
</dbReference>
<dbReference type="Gene3D" id="2.130.10.10">
    <property type="entry name" value="YVTN repeat-like/Quinoprotein amine dehydrogenase"/>
    <property type="match status" value="4"/>
</dbReference>
<dbReference type="Pfam" id="PF00400">
    <property type="entry name" value="WD40"/>
    <property type="match status" value="2"/>
</dbReference>
<evidence type="ECO:0000256" key="2">
    <source>
        <dbReference type="SAM" id="MobiDB-lite"/>
    </source>
</evidence>
<protein>
    <recommendedName>
        <fullName evidence="3">MABP1/WDR62 second WD40 domain-containing protein</fullName>
    </recommendedName>
</protein>
<feature type="region of interest" description="Disordered" evidence="2">
    <location>
        <begin position="1095"/>
        <end position="1114"/>
    </location>
</feature>
<feature type="region of interest" description="Disordered" evidence="2">
    <location>
        <begin position="872"/>
        <end position="899"/>
    </location>
</feature>
<dbReference type="InterPro" id="IPR056162">
    <property type="entry name" value="WD40_MABP1-WDR62_2nd"/>
</dbReference>
<gene>
    <name evidence="4" type="ORF">ILUMI_20832</name>
</gene>
<evidence type="ECO:0000259" key="3">
    <source>
        <dbReference type="Pfam" id="PF24782"/>
    </source>
</evidence>
<evidence type="ECO:0000256" key="1">
    <source>
        <dbReference type="PROSITE-ProRule" id="PRU00221"/>
    </source>
</evidence>
<sequence length="1435" mass="159124">MIMQQIKLERVLGVTVNSNAALDSDSNTETVAYPAGCTVVLFNTQTGHQSHIINSSRKTITSLAFSSCGRYLVTGECGHQPAVRVWDLQSDPQPGPPGVAPQVQQVAEFLSHKYGISCVAFSPTSKYVVSIGTQHDMIVNVWDWKNNIKVASNKVSTKVKALAFAENGSYFVTVGNRHVKFWFLEYGKAKYKEAVPLMGRSAILGEQRNNYFCDVACGKAHCGDSTYAITRSGLLCEFNNRRLLDKWVELRTSSANCIAVGETYIFVGCAEGIVRCFDPATLRFVTTLPRTHYLGVDVSLGLNITHMSSPPPDAKYPDTIAVTFDENSKKLTCIYNDHSIYVWDVHNIKRVGKSHSFLYHSACIWGVEMSPPNCPLPPGSFLTCSSDDTIRVWTLDKLNDKNSRGMYQRNIYSNELLKVVYIDNDMTYLKDLDLSSTNTTNEKSDSSYDGRNGVRAIRISPDGKNLASGDRAGNIRIHETKGMTEDCKIEAHDAEVLCLEYTQTNSEQRLLASASRDRLIHVFDVNKGYNFLQTLDDHSSSITAVRFLNLHGNLQMVSCGADKSLIFRSFGEAATGTPQFSRGHNATGKTTLYDMEVDSGQKHVLTACQDRNVRIYSVGTGKHTRVFKGSTGDDGTLIKVTLDRSGIYLATSCTDKSLSVYDYYTGECMATMCGHSELATGLRFTNDCRRLISASGDGCIFVWRVPHDMVVTMHARLSQQAMRQGKTLDNEIFTDSSSVDFYDPNSNSVENDYQFSIGALPLWAKKHISEDTSPPLSLTKGVAAPKGRWAQRAERSVGMKSIYTDSIISFPSLHDRRGDSDEKDSSLDSGTETRHYSEMRRETKITSKQITSSSISIAAATREGRRNILTDDSALGGSVRDTDIESTAHDADIDSDQEYRHQPLYYPTQIDSASGSEFTITNMDADELRRSQRRSKRANLPAITIQPTSISGSQDSDDDDDEVSTPSGENTDRNPMSILSVSSESLDQIVNREKYLQSTFESLSGAELETSHANKSSISSQYLTRTNGTLSTRNIAVINAARQTKHDAEATKKREELAKRIAATRKKLQSVGYSSPLKYSQSIYDLSHIPEKDKWNTSNRKQVHIDSASPDNSLRRACSLSDLSMQGPIVQKRKVEQVSGKLVKHPNTARNNTRYNKNPAITRSSSTGVLNQSDSDNEAADKKPHQSRLMRPTISSQNKISTIKNAAMRKRQSYSVMNLSVVGQDDSSSEENEKMASSKPAVPPRTRNVNENGQGVTAPPRRHGINKDKGKNNRNGVPYERKKSVDMDGTLTNAVDDHNFENLDVSTVQLSTQLCDEVAFQLTKAANNVVELYKRLTDTDSASNEQLASVQKTDMVKNLEMSIARTLRMLQGLTLEKLKQSNGNFDAHQTNTVKKLNELVSQGFANDQNTVVSMMQQYSDILLSMMQQKIQNSNT</sequence>
<feature type="compositionally biased region" description="Polar residues" evidence="2">
    <location>
        <begin position="1148"/>
        <end position="1174"/>
    </location>
</feature>
<dbReference type="EMBL" id="VTPC01089963">
    <property type="protein sequence ID" value="KAF2885363.1"/>
    <property type="molecule type" value="Genomic_DNA"/>
</dbReference>
<feature type="compositionally biased region" description="Basic and acidic residues" evidence="2">
    <location>
        <begin position="813"/>
        <end position="845"/>
    </location>
</feature>
<keyword evidence="5" id="KW-1185">Reference proteome</keyword>
<feature type="region of interest" description="Disordered" evidence="2">
    <location>
        <begin position="930"/>
        <end position="978"/>
    </location>
</feature>
<dbReference type="Pfam" id="PF24782">
    <property type="entry name" value="WD40_MABP1-WDR62_2nd"/>
    <property type="match status" value="1"/>
</dbReference>
<dbReference type="PROSITE" id="PS50294">
    <property type="entry name" value="WD_REPEATS_REGION"/>
    <property type="match status" value="1"/>
</dbReference>
<feature type="domain" description="MABP1/WDR62 second WD40" evidence="3">
    <location>
        <begin position="364"/>
        <end position="705"/>
    </location>
</feature>
<dbReference type="SUPFAM" id="SSF50978">
    <property type="entry name" value="WD40 repeat-like"/>
    <property type="match status" value="2"/>
</dbReference>
<accession>A0A8K0CIZ9</accession>
<reference evidence="4" key="1">
    <citation type="submission" date="2019-08" db="EMBL/GenBank/DDBJ databases">
        <title>The genome of the North American firefly Photinus pyralis.</title>
        <authorList>
            <consortium name="Photinus pyralis genome working group"/>
            <person name="Fallon T.R."/>
            <person name="Sander Lower S.E."/>
            <person name="Weng J.-K."/>
        </authorList>
    </citation>
    <scope>NUCLEOTIDE SEQUENCE</scope>
    <source>
        <strain evidence="4">TRF0915ILg1</strain>
        <tissue evidence="4">Whole body</tissue>
    </source>
</reference>
<dbReference type="GO" id="GO:0007099">
    <property type="term" value="P:centriole replication"/>
    <property type="evidence" value="ECO:0007669"/>
    <property type="project" value="TreeGrafter"/>
</dbReference>
<organism evidence="4 5">
    <name type="scientific">Ignelater luminosus</name>
    <name type="common">Cucubano</name>
    <name type="synonym">Pyrophorus luminosus</name>
    <dbReference type="NCBI Taxonomy" id="2038154"/>
    <lineage>
        <taxon>Eukaryota</taxon>
        <taxon>Metazoa</taxon>
        <taxon>Ecdysozoa</taxon>
        <taxon>Arthropoda</taxon>
        <taxon>Hexapoda</taxon>
        <taxon>Insecta</taxon>
        <taxon>Pterygota</taxon>
        <taxon>Neoptera</taxon>
        <taxon>Endopterygota</taxon>
        <taxon>Coleoptera</taxon>
        <taxon>Polyphaga</taxon>
        <taxon>Elateriformia</taxon>
        <taxon>Elateroidea</taxon>
        <taxon>Elateridae</taxon>
        <taxon>Agrypninae</taxon>
        <taxon>Pyrophorini</taxon>
        <taxon>Ignelater</taxon>
    </lineage>
</organism>
<comment type="caution">
    <text evidence="4">The sequence shown here is derived from an EMBL/GenBank/DDBJ whole genome shotgun (WGS) entry which is preliminary data.</text>
</comment>
<dbReference type="SMART" id="SM00320">
    <property type="entry name" value="WD40"/>
    <property type="match status" value="12"/>
</dbReference>
<dbReference type="InterPro" id="IPR015943">
    <property type="entry name" value="WD40/YVTN_repeat-like_dom_sf"/>
</dbReference>
<feature type="region of interest" description="Disordered" evidence="2">
    <location>
        <begin position="1222"/>
        <end position="1281"/>
    </location>
</feature>